<dbReference type="InterPro" id="IPR003960">
    <property type="entry name" value="ATPase_AAA_CS"/>
</dbReference>
<dbReference type="PROSITE" id="PS00674">
    <property type="entry name" value="AAA"/>
    <property type="match status" value="1"/>
</dbReference>
<dbReference type="GO" id="GO:0016887">
    <property type="term" value="F:ATP hydrolysis activity"/>
    <property type="evidence" value="ECO:0007669"/>
    <property type="project" value="InterPro"/>
</dbReference>
<evidence type="ECO:0000259" key="4">
    <source>
        <dbReference type="Pfam" id="PF00004"/>
    </source>
</evidence>
<evidence type="ECO:0000313" key="6">
    <source>
        <dbReference type="Proteomes" id="UP001153709"/>
    </source>
</evidence>
<dbReference type="GO" id="GO:0005524">
    <property type="term" value="F:ATP binding"/>
    <property type="evidence" value="ECO:0007669"/>
    <property type="project" value="UniProtKB-KW"/>
</dbReference>
<dbReference type="Pfam" id="PF00004">
    <property type="entry name" value="AAA"/>
    <property type="match status" value="1"/>
</dbReference>
<dbReference type="PANTHER" id="PTHR23074:SF17">
    <property type="entry name" value="FIDGETIN-LIKE PROTEIN 1"/>
    <property type="match status" value="1"/>
</dbReference>
<dbReference type="InterPro" id="IPR003959">
    <property type="entry name" value="ATPase_AAA_core"/>
</dbReference>
<feature type="signal peptide" evidence="3">
    <location>
        <begin position="1"/>
        <end position="23"/>
    </location>
</feature>
<proteinExistence type="inferred from homology"/>
<evidence type="ECO:0000256" key="1">
    <source>
        <dbReference type="ARBA" id="ARBA00006914"/>
    </source>
</evidence>
<comment type="similarity">
    <text evidence="1 2">Belongs to the AAA ATPase family.</text>
</comment>
<keyword evidence="2" id="KW-0067">ATP-binding</keyword>
<name>A0A9N9SSY8_DIABA</name>
<keyword evidence="3" id="KW-0732">Signal</keyword>
<dbReference type="PANTHER" id="PTHR23074">
    <property type="entry name" value="AAA DOMAIN-CONTAINING"/>
    <property type="match status" value="1"/>
</dbReference>
<dbReference type="Proteomes" id="UP001153709">
    <property type="component" value="Chromosome 2"/>
</dbReference>
<dbReference type="GO" id="GO:0008568">
    <property type="term" value="F:microtubule severing ATPase activity"/>
    <property type="evidence" value="ECO:0007669"/>
    <property type="project" value="TreeGrafter"/>
</dbReference>
<dbReference type="InterPro" id="IPR050304">
    <property type="entry name" value="MT-severing_AAA_ATPase"/>
</dbReference>
<dbReference type="SUPFAM" id="SSF52540">
    <property type="entry name" value="P-loop containing nucleoside triphosphate hydrolases"/>
    <property type="match status" value="1"/>
</dbReference>
<gene>
    <name evidence="5" type="ORF">DIABBA_LOCUS3573</name>
</gene>
<dbReference type="EMBL" id="OU898277">
    <property type="protein sequence ID" value="CAG9829809.1"/>
    <property type="molecule type" value="Genomic_DNA"/>
</dbReference>
<keyword evidence="6" id="KW-1185">Reference proteome</keyword>
<evidence type="ECO:0000256" key="3">
    <source>
        <dbReference type="SAM" id="SignalP"/>
    </source>
</evidence>
<keyword evidence="2" id="KW-0547">Nucleotide-binding</keyword>
<dbReference type="InterPro" id="IPR027417">
    <property type="entry name" value="P-loop_NTPase"/>
</dbReference>
<organism evidence="5 6">
    <name type="scientific">Diabrotica balteata</name>
    <name type="common">Banded cucumber beetle</name>
    <dbReference type="NCBI Taxonomy" id="107213"/>
    <lineage>
        <taxon>Eukaryota</taxon>
        <taxon>Metazoa</taxon>
        <taxon>Ecdysozoa</taxon>
        <taxon>Arthropoda</taxon>
        <taxon>Hexapoda</taxon>
        <taxon>Insecta</taxon>
        <taxon>Pterygota</taxon>
        <taxon>Neoptera</taxon>
        <taxon>Endopterygota</taxon>
        <taxon>Coleoptera</taxon>
        <taxon>Polyphaga</taxon>
        <taxon>Cucujiformia</taxon>
        <taxon>Chrysomeloidea</taxon>
        <taxon>Chrysomelidae</taxon>
        <taxon>Galerucinae</taxon>
        <taxon>Diabroticina</taxon>
        <taxon>Diabroticites</taxon>
        <taxon>Diabrotica</taxon>
    </lineage>
</organism>
<dbReference type="AlphaFoldDB" id="A0A9N9SSY8"/>
<dbReference type="Gene3D" id="3.40.50.300">
    <property type="entry name" value="P-loop containing nucleotide triphosphate hydrolases"/>
    <property type="match status" value="1"/>
</dbReference>
<dbReference type="OrthoDB" id="10251136at2759"/>
<evidence type="ECO:0000313" key="5">
    <source>
        <dbReference type="EMBL" id="CAG9829809.1"/>
    </source>
</evidence>
<reference evidence="5" key="1">
    <citation type="submission" date="2022-01" db="EMBL/GenBank/DDBJ databases">
        <authorList>
            <person name="King R."/>
        </authorList>
    </citation>
    <scope>NUCLEOTIDE SEQUENCE</scope>
</reference>
<evidence type="ECO:0000256" key="2">
    <source>
        <dbReference type="RuleBase" id="RU003651"/>
    </source>
</evidence>
<protein>
    <recommendedName>
        <fullName evidence="4">ATPase AAA-type core domain-containing protein</fullName>
    </recommendedName>
</protein>
<sequence>MYLSYQILVLIILLTFSTFLVNAKNPILVGAKTIDEQGNSKTKIEFNCCNYTKSHTTRVYTSIIEEQNTANESQKGQKAETQSEPITSSVIINVTSEVIFIDEVDSLLSQRSDTEHESSRRIKTEFLVQLDGATTDNEERILVIGATNRPQELDEAARRRFVKRLYIPLPEYEDPNKRQIQQLLKT</sequence>
<feature type="domain" description="ATPase AAA-type core" evidence="4">
    <location>
        <begin position="89"/>
        <end position="169"/>
    </location>
</feature>
<feature type="chain" id="PRO_5040430232" description="ATPase AAA-type core domain-containing protein" evidence="3">
    <location>
        <begin position="24"/>
        <end position="186"/>
    </location>
</feature>
<accession>A0A9N9SSY8</accession>